<evidence type="ECO:0000259" key="1">
    <source>
        <dbReference type="Pfam" id="PF13847"/>
    </source>
</evidence>
<organism evidence="2">
    <name type="scientific">marine sediment metagenome</name>
    <dbReference type="NCBI Taxonomy" id="412755"/>
    <lineage>
        <taxon>unclassified sequences</taxon>
        <taxon>metagenomes</taxon>
        <taxon>ecological metagenomes</taxon>
    </lineage>
</organism>
<dbReference type="InterPro" id="IPR025714">
    <property type="entry name" value="Methyltranfer_dom"/>
</dbReference>
<dbReference type="Pfam" id="PF13847">
    <property type="entry name" value="Methyltransf_31"/>
    <property type="match status" value="1"/>
</dbReference>
<dbReference type="Gene3D" id="3.40.50.150">
    <property type="entry name" value="Vaccinia Virus protein VP39"/>
    <property type="match status" value="1"/>
</dbReference>
<sequence>MTDDIKRWLEKDGKIFLDEVGIKEGDTLLDFGCGEGHYTIPSAKLVGEKGKIYALDEDGEVLDKLMKIAKLESLENIEPIKTSVELKIPMEDESVDVVLLYDVLHYMDERRKIIDDVYRVMKPGGLLSVYPKHHSSDSPLRGLANLT</sequence>
<dbReference type="AlphaFoldDB" id="X1IK66"/>
<feature type="non-terminal residue" evidence="2">
    <location>
        <position position="147"/>
    </location>
</feature>
<evidence type="ECO:0000313" key="2">
    <source>
        <dbReference type="EMBL" id="GAH82097.1"/>
    </source>
</evidence>
<name>X1IK66_9ZZZZ</name>
<accession>X1IK66</accession>
<dbReference type="EMBL" id="BARU01043510">
    <property type="protein sequence ID" value="GAH82097.1"/>
    <property type="molecule type" value="Genomic_DNA"/>
</dbReference>
<gene>
    <name evidence="2" type="ORF">S03H2_66602</name>
</gene>
<proteinExistence type="predicted"/>
<dbReference type="CDD" id="cd02440">
    <property type="entry name" value="AdoMet_MTases"/>
    <property type="match status" value="1"/>
</dbReference>
<dbReference type="InterPro" id="IPR029063">
    <property type="entry name" value="SAM-dependent_MTases_sf"/>
</dbReference>
<dbReference type="SUPFAM" id="SSF53335">
    <property type="entry name" value="S-adenosyl-L-methionine-dependent methyltransferases"/>
    <property type="match status" value="1"/>
</dbReference>
<dbReference type="PANTHER" id="PTHR43861">
    <property type="entry name" value="TRANS-ACONITATE 2-METHYLTRANSFERASE-RELATED"/>
    <property type="match status" value="1"/>
</dbReference>
<protein>
    <recommendedName>
        <fullName evidence="1">Methyltransferase domain-containing protein</fullName>
    </recommendedName>
</protein>
<comment type="caution">
    <text evidence="2">The sequence shown here is derived from an EMBL/GenBank/DDBJ whole genome shotgun (WGS) entry which is preliminary data.</text>
</comment>
<feature type="domain" description="Methyltransferase" evidence="1">
    <location>
        <begin position="23"/>
        <end position="129"/>
    </location>
</feature>
<reference evidence="2" key="1">
    <citation type="journal article" date="2014" name="Front. Microbiol.">
        <title>High frequency of phylogenetically diverse reductive dehalogenase-homologous genes in deep subseafloor sedimentary metagenomes.</title>
        <authorList>
            <person name="Kawai M."/>
            <person name="Futagami T."/>
            <person name="Toyoda A."/>
            <person name="Takaki Y."/>
            <person name="Nishi S."/>
            <person name="Hori S."/>
            <person name="Arai W."/>
            <person name="Tsubouchi T."/>
            <person name="Morono Y."/>
            <person name="Uchiyama I."/>
            <person name="Ito T."/>
            <person name="Fujiyama A."/>
            <person name="Inagaki F."/>
            <person name="Takami H."/>
        </authorList>
    </citation>
    <scope>NUCLEOTIDE SEQUENCE</scope>
    <source>
        <strain evidence="2">Expedition CK06-06</strain>
    </source>
</reference>